<feature type="region of interest" description="Disordered" evidence="15">
    <location>
        <begin position="721"/>
        <end position="758"/>
    </location>
</feature>
<evidence type="ECO:0000256" key="4">
    <source>
        <dbReference type="ARBA" id="ARBA00022679"/>
    </source>
</evidence>
<dbReference type="InterPro" id="IPR012677">
    <property type="entry name" value="Nucleotide-bd_a/b_plait_sf"/>
</dbReference>
<feature type="compositionally biased region" description="Basic residues" evidence="15">
    <location>
        <begin position="934"/>
        <end position="947"/>
    </location>
</feature>
<evidence type="ECO:0000313" key="20">
    <source>
        <dbReference type="Proteomes" id="UP000318571"/>
    </source>
</evidence>
<feature type="compositionally biased region" description="Basic residues" evidence="15">
    <location>
        <begin position="287"/>
        <end position="297"/>
    </location>
</feature>
<dbReference type="InterPro" id="IPR035979">
    <property type="entry name" value="RBD_domain_sf"/>
</dbReference>
<feature type="compositionally biased region" description="Low complexity" evidence="15">
    <location>
        <begin position="981"/>
        <end position="1014"/>
    </location>
</feature>
<dbReference type="SMART" id="SM00360">
    <property type="entry name" value="RRM"/>
    <property type="match status" value="1"/>
</dbReference>
<dbReference type="SMART" id="SM00317">
    <property type="entry name" value="SET"/>
    <property type="match status" value="1"/>
</dbReference>
<reference evidence="19 20" key="1">
    <citation type="journal article" date="2018" name="Nat. Ecol. Evol.">
        <title>Genomic signatures of mitonuclear coevolution across populations of Tigriopus californicus.</title>
        <authorList>
            <person name="Barreto F.S."/>
            <person name="Watson E.T."/>
            <person name="Lima T.G."/>
            <person name="Willett C.S."/>
            <person name="Edmands S."/>
            <person name="Li W."/>
            <person name="Burton R.S."/>
        </authorList>
    </citation>
    <scope>NUCLEOTIDE SEQUENCE [LARGE SCALE GENOMIC DNA]</scope>
    <source>
        <strain evidence="19 20">San Diego</strain>
    </source>
</reference>
<feature type="compositionally biased region" description="Low complexity" evidence="15">
    <location>
        <begin position="950"/>
        <end position="962"/>
    </location>
</feature>
<dbReference type="EC" id="2.1.1.354" evidence="2"/>
<feature type="domain" description="Post-SET" evidence="18">
    <location>
        <begin position="1517"/>
        <end position="1533"/>
    </location>
</feature>
<evidence type="ECO:0000259" key="18">
    <source>
        <dbReference type="PROSITE" id="PS50868"/>
    </source>
</evidence>
<comment type="subcellular location">
    <subcellularLocation>
        <location evidence="1">Nucleus</location>
    </subcellularLocation>
</comment>
<dbReference type="InterPro" id="IPR044570">
    <property type="entry name" value="Set1-like"/>
</dbReference>
<dbReference type="PROSITE" id="PS50868">
    <property type="entry name" value="POST_SET"/>
    <property type="match status" value="1"/>
</dbReference>
<dbReference type="Gene3D" id="3.30.70.330">
    <property type="match status" value="1"/>
</dbReference>
<evidence type="ECO:0000256" key="7">
    <source>
        <dbReference type="ARBA" id="ARBA00022884"/>
    </source>
</evidence>
<dbReference type="Pfam" id="PF11764">
    <property type="entry name" value="N-SET"/>
    <property type="match status" value="1"/>
</dbReference>
<dbReference type="InterPro" id="IPR037841">
    <property type="entry name" value="SET_SETD1A/B"/>
</dbReference>
<evidence type="ECO:0000256" key="12">
    <source>
        <dbReference type="ARBA" id="ARBA00047583"/>
    </source>
</evidence>
<dbReference type="EMBL" id="VCGU01000009">
    <property type="protein sequence ID" value="TRY70386.1"/>
    <property type="molecule type" value="Genomic_DNA"/>
</dbReference>
<feature type="compositionally biased region" description="Acidic residues" evidence="15">
    <location>
        <begin position="963"/>
        <end position="976"/>
    </location>
</feature>
<dbReference type="InterPro" id="IPR001214">
    <property type="entry name" value="SET_dom"/>
</dbReference>
<evidence type="ECO:0000256" key="9">
    <source>
        <dbReference type="ARBA" id="ARBA00023163"/>
    </source>
</evidence>
<dbReference type="GO" id="GO:0032259">
    <property type="term" value="P:methylation"/>
    <property type="evidence" value="ECO:0007669"/>
    <property type="project" value="UniProtKB-KW"/>
</dbReference>
<feature type="compositionally biased region" description="Basic and acidic residues" evidence="15">
    <location>
        <begin position="241"/>
        <end position="283"/>
    </location>
</feature>
<evidence type="ECO:0000256" key="8">
    <source>
        <dbReference type="ARBA" id="ARBA00023015"/>
    </source>
</evidence>
<feature type="compositionally biased region" description="Pro residues" evidence="15">
    <location>
        <begin position="1"/>
        <end position="11"/>
    </location>
</feature>
<dbReference type="SMART" id="SM00508">
    <property type="entry name" value="PostSET"/>
    <property type="match status" value="1"/>
</dbReference>
<comment type="catalytic activity">
    <reaction evidence="11">
        <text>L-lysyl(4)-[histone H3] + 3 S-adenosyl-L-methionine = N(6),N(6),N(6)-trimethyl-L-lysyl(4)-[histone H3] + 3 S-adenosyl-L-homocysteine + 3 H(+)</text>
        <dbReference type="Rhea" id="RHEA:60260"/>
        <dbReference type="Rhea" id="RHEA-COMP:15537"/>
        <dbReference type="Rhea" id="RHEA-COMP:15547"/>
        <dbReference type="ChEBI" id="CHEBI:15378"/>
        <dbReference type="ChEBI" id="CHEBI:29969"/>
        <dbReference type="ChEBI" id="CHEBI:57856"/>
        <dbReference type="ChEBI" id="CHEBI:59789"/>
        <dbReference type="ChEBI" id="CHEBI:61961"/>
        <dbReference type="EC" id="2.1.1.354"/>
    </reaction>
</comment>
<dbReference type="PROSITE" id="PS50102">
    <property type="entry name" value="RRM"/>
    <property type="match status" value="1"/>
</dbReference>
<feature type="compositionally biased region" description="Polar residues" evidence="15">
    <location>
        <begin position="1203"/>
        <end position="1216"/>
    </location>
</feature>
<evidence type="ECO:0000256" key="15">
    <source>
        <dbReference type="SAM" id="MobiDB-lite"/>
    </source>
</evidence>
<dbReference type="GO" id="GO:0003723">
    <property type="term" value="F:RNA binding"/>
    <property type="evidence" value="ECO:0007669"/>
    <property type="project" value="UniProtKB-UniRule"/>
</dbReference>
<dbReference type="GO" id="GO:0048188">
    <property type="term" value="C:Set1C/COMPASS complex"/>
    <property type="evidence" value="ECO:0007669"/>
    <property type="project" value="InterPro"/>
</dbReference>
<dbReference type="InterPro" id="IPR024657">
    <property type="entry name" value="COMPASS_Set1_N-SET"/>
</dbReference>
<feature type="domain" description="RRM" evidence="16">
    <location>
        <begin position="115"/>
        <end position="186"/>
    </location>
</feature>
<dbReference type="PANTHER" id="PTHR45814:SF2">
    <property type="entry name" value="HISTONE-LYSINE N-METHYLTRANSFERASE SETD1"/>
    <property type="match status" value="1"/>
</dbReference>
<feature type="compositionally biased region" description="Polar residues" evidence="15">
    <location>
        <begin position="885"/>
        <end position="896"/>
    </location>
</feature>
<feature type="domain" description="SET" evidence="17">
    <location>
        <begin position="1394"/>
        <end position="1511"/>
    </location>
</feature>
<organism evidence="19 20">
    <name type="scientific">Tigriopus californicus</name>
    <name type="common">Marine copepod</name>
    <dbReference type="NCBI Taxonomy" id="6832"/>
    <lineage>
        <taxon>Eukaryota</taxon>
        <taxon>Metazoa</taxon>
        <taxon>Ecdysozoa</taxon>
        <taxon>Arthropoda</taxon>
        <taxon>Crustacea</taxon>
        <taxon>Multicrustacea</taxon>
        <taxon>Hexanauplia</taxon>
        <taxon>Copepoda</taxon>
        <taxon>Harpacticoida</taxon>
        <taxon>Harpacticidae</taxon>
        <taxon>Tigriopus</taxon>
    </lineage>
</organism>
<evidence type="ECO:0000259" key="16">
    <source>
        <dbReference type="PROSITE" id="PS50102"/>
    </source>
</evidence>
<feature type="region of interest" description="Disordered" evidence="15">
    <location>
        <begin position="547"/>
        <end position="567"/>
    </location>
</feature>
<dbReference type="Pfam" id="PF00856">
    <property type="entry name" value="SET"/>
    <property type="match status" value="1"/>
</dbReference>
<evidence type="ECO:0000256" key="5">
    <source>
        <dbReference type="ARBA" id="ARBA00022691"/>
    </source>
</evidence>
<feature type="compositionally biased region" description="Basic and acidic residues" evidence="15">
    <location>
        <begin position="1119"/>
        <end position="1161"/>
    </location>
</feature>
<evidence type="ECO:0000256" key="13">
    <source>
        <dbReference type="ARBA" id="ARBA00049129"/>
    </source>
</evidence>
<dbReference type="FunFam" id="2.170.270.10:FF:000010">
    <property type="entry name" value="Histone-lysine N-methyltransferase"/>
    <property type="match status" value="1"/>
</dbReference>
<evidence type="ECO:0000256" key="1">
    <source>
        <dbReference type="ARBA" id="ARBA00004123"/>
    </source>
</evidence>
<keyword evidence="9" id="KW-0804">Transcription</keyword>
<keyword evidence="4" id="KW-0808">Transferase</keyword>
<keyword evidence="10" id="KW-0539">Nucleus</keyword>
<dbReference type="InterPro" id="IPR000504">
    <property type="entry name" value="RRM_dom"/>
</dbReference>
<feature type="region of interest" description="Disordered" evidence="15">
    <location>
        <begin position="218"/>
        <end position="364"/>
    </location>
</feature>
<proteinExistence type="predicted"/>
<dbReference type="InterPro" id="IPR003616">
    <property type="entry name" value="Post-SET_dom"/>
</dbReference>
<evidence type="ECO:0000259" key="17">
    <source>
        <dbReference type="PROSITE" id="PS50280"/>
    </source>
</evidence>
<evidence type="ECO:0000256" key="3">
    <source>
        <dbReference type="ARBA" id="ARBA00022603"/>
    </source>
</evidence>
<dbReference type="PROSITE" id="PS50280">
    <property type="entry name" value="SET"/>
    <property type="match status" value="1"/>
</dbReference>
<dbReference type="OMA" id="RMIEMTA"/>
<feature type="region of interest" description="Disordered" evidence="15">
    <location>
        <begin position="802"/>
        <end position="1220"/>
    </location>
</feature>
<dbReference type="STRING" id="6832.A0A553NY75"/>
<evidence type="ECO:0000256" key="6">
    <source>
        <dbReference type="ARBA" id="ARBA00022853"/>
    </source>
</evidence>
<feature type="region of interest" description="Disordered" evidence="15">
    <location>
        <begin position="377"/>
        <end position="404"/>
    </location>
</feature>
<comment type="catalytic activity">
    <reaction evidence="13">
        <text>N(6),N(6)-dimethyl-L-lysyl(4)-[histone H3] + S-adenosyl-L-methionine = N(6),N(6),N(6)-trimethyl-L-lysyl(4)-[histone H3] + S-adenosyl-L-homocysteine + H(+)</text>
        <dbReference type="Rhea" id="RHEA:60272"/>
        <dbReference type="Rhea" id="RHEA-COMP:15537"/>
        <dbReference type="Rhea" id="RHEA-COMP:15540"/>
        <dbReference type="ChEBI" id="CHEBI:15378"/>
        <dbReference type="ChEBI" id="CHEBI:57856"/>
        <dbReference type="ChEBI" id="CHEBI:59789"/>
        <dbReference type="ChEBI" id="CHEBI:61961"/>
        <dbReference type="ChEBI" id="CHEBI:61976"/>
    </reaction>
</comment>
<gene>
    <name evidence="19" type="ORF">TCAL_08908</name>
</gene>
<evidence type="ECO:0000256" key="2">
    <source>
        <dbReference type="ARBA" id="ARBA00012182"/>
    </source>
</evidence>
<dbReference type="SUPFAM" id="SSF54928">
    <property type="entry name" value="RNA-binding domain, RBD"/>
    <property type="match status" value="1"/>
</dbReference>
<keyword evidence="5" id="KW-0949">S-adenosyl-L-methionine</keyword>
<keyword evidence="8" id="KW-0805">Transcription regulation</keyword>
<feature type="region of interest" description="Disordered" evidence="15">
    <location>
        <begin position="1"/>
        <end position="35"/>
    </location>
</feature>
<protein>
    <recommendedName>
        <fullName evidence="2">[histone H3]-lysine(4) N-trimethyltransferase</fullName>
        <ecNumber evidence="2">2.1.1.354</ecNumber>
    </recommendedName>
</protein>
<name>A0A553NY75_TIGCA</name>
<evidence type="ECO:0000256" key="10">
    <source>
        <dbReference type="ARBA" id="ARBA00023242"/>
    </source>
</evidence>
<dbReference type="SMART" id="SM01291">
    <property type="entry name" value="N-SET"/>
    <property type="match status" value="1"/>
</dbReference>
<keyword evidence="3" id="KW-0489">Methyltransferase</keyword>
<sequence length="1533" mass="170074">MSVPPPAPAVGPPAGGMGQGPPTMGPSHHLINAQGPPGKWHSFKLLVDPHIHRGAPKMVRYDGATVPGNPHHIPPTPMDPRKKLPSALWRRLEPMDLPVPRLKIDEHYIGEPPKVEVTIENLNDNVDQHFLNSLIAKFGVVEEMVIHYHPLSRKHLGLARLVFEQVSSAKACVASLHSKSVMGKCLNCYIDPFGRSCRQMFQDLTADKKPEESDGALLLTENETDSEIRGAARLSPVIEPDGGRGGREPGRRDSRDRRRNSRDSRDRRNKSDREWSNDSHDLWRGNGSHHPRTHHRQSSHEYAHPPILGASSVVPHAPPPPPPPLPPPPPAVLGPAPDVPDRPPPSASSELYQPTSYDPNYEKPEYWLQQAQNYAAAASVHAAHLTQPHPGDLSQMPPSMEMGQTLPVPSDVPGVLKEAIDAPPVPSEDQSEGEHKLDLDTRLKMLMKDKSVPAFLLQELNAESESESEKEDKLAAPLPTVSGMTADMTELPQVFPLQPDEVPLDRAPSPFLSSQHYLTCHKDWLAERRRKIALEMGGVQSALSEFHTGRPKRAGSRNSDQMSLSSLSSGDNNILEQGPDAYAAPPYGYYPPPVPGGAVPPGYPANGTWPPPQGDYFGQYPYAGNNGTDFALGEGHYGHDGWSDPYARWDNPEKAVKSSKDAYRDLIKDSVSCIVKDLKRTLRKDINKRMCETIAFFLFDKWWQEQEEKYKNRNQRLQSKVDMSASEANRITPFVPSKTNAEKAAPKTDSPTKLSKAEDITNFFDKQRENMDSATNSAMGGAFGKGGSLGFSFRGIIPKLPSFKKKSSMKDRKKSAADAKNRSRRDSSDEDRENRPSSASSSKHHKKVSDKLKDHEKRREKRLEHKKKEEQKKRDEEADDKTKPVLSTQSSSNSTVDPKHKKTLSSIYSAIYSASSEDDDEAVVKSSGSDSKPRSKVLTKKTARSKAKGSEASSDVSSSVEDSSSENDSEDEEEDQISVASSGSSKSMTNSSSTTVSSSSSGSPSESSQSSSSGNEEEPEDIKELKSAKAKPKRKALALVEETNMDSSHPAPMLSPSEATAPKPEMTSSETESDMESHVEGQVEPELIAESIEGDTKKKPVPLRRASALTESVQIPEESPPHIMDHCYAKPHSASKEYEEEKSSDKESSQFESHFAMDHGYTRPRTPPGHSPTKTAVKVGKPAVPETVSTPAKTAPSAVKLSTPKSRTTSNSSSTAVPHVRARTFKTRDPKEQYELIYRFLTKGLDLEDIGYLKRSYETMLTDQDKKPNVWVNDTHWVDHTITDIPSPVKKRRKDDFSRPHPTGSCRTEGYYKMDPREKLRTKYHLHRSEGDAFTLQGTKIANFEGSVTKGKLQTAQNLSREARSNQRRQLAILGDEAATSDLLKFNQLKFRRKQMTFGKSAIHDWGLFAMEDIGADEMVIEYVGQVVRPNLSDVREKRYERQGIGSSYLFRIDLDYVVDATKCGNLARFINHSCDPNCYAKVITVEGEKKIVIYSKQPIGMGEEITYDYKFPIEDEKIPCLCGANNCRKYLN</sequence>
<dbReference type="Proteomes" id="UP000318571">
    <property type="component" value="Chromosome 9"/>
</dbReference>
<feature type="compositionally biased region" description="Pro residues" evidence="15">
    <location>
        <begin position="316"/>
        <end position="332"/>
    </location>
</feature>
<keyword evidence="7 14" id="KW-0694">RNA-binding</keyword>
<evidence type="ECO:0000256" key="11">
    <source>
        <dbReference type="ARBA" id="ARBA00047571"/>
    </source>
</evidence>
<feature type="compositionally biased region" description="Low complexity" evidence="15">
    <location>
        <begin position="905"/>
        <end position="915"/>
    </location>
</feature>
<feature type="compositionally biased region" description="Basic and acidic residues" evidence="15">
    <location>
        <begin position="808"/>
        <end position="835"/>
    </location>
</feature>
<dbReference type="Gene3D" id="2.170.270.10">
    <property type="entry name" value="SET domain"/>
    <property type="match status" value="1"/>
</dbReference>
<dbReference type="SUPFAM" id="SSF82199">
    <property type="entry name" value="SET domain"/>
    <property type="match status" value="1"/>
</dbReference>
<comment type="catalytic activity">
    <reaction evidence="12">
        <text>N(6)-methyl-L-lysyl(4)-[histone H3] + S-adenosyl-L-methionine = N(6),N(6)-dimethyl-L-lysyl(4)-[histone H3] + S-adenosyl-L-homocysteine + H(+)</text>
        <dbReference type="Rhea" id="RHEA:60268"/>
        <dbReference type="Rhea" id="RHEA-COMP:15540"/>
        <dbReference type="Rhea" id="RHEA-COMP:15543"/>
        <dbReference type="ChEBI" id="CHEBI:15378"/>
        <dbReference type="ChEBI" id="CHEBI:57856"/>
        <dbReference type="ChEBI" id="CHEBI:59789"/>
        <dbReference type="ChEBI" id="CHEBI:61929"/>
        <dbReference type="ChEBI" id="CHEBI:61976"/>
    </reaction>
</comment>
<evidence type="ECO:0000313" key="19">
    <source>
        <dbReference type="EMBL" id="TRY70386.1"/>
    </source>
</evidence>
<dbReference type="PANTHER" id="PTHR45814">
    <property type="entry name" value="HISTONE-LYSINE N-METHYLTRANSFERASE SETD1"/>
    <property type="match status" value="1"/>
</dbReference>
<dbReference type="GO" id="GO:0140999">
    <property type="term" value="F:histone H3K4 trimethyltransferase activity"/>
    <property type="evidence" value="ECO:0007669"/>
    <property type="project" value="UniProtKB-EC"/>
</dbReference>
<dbReference type="InterPro" id="IPR046341">
    <property type="entry name" value="SET_dom_sf"/>
</dbReference>
<feature type="compositionally biased region" description="Basic and acidic residues" evidence="15">
    <location>
        <begin position="849"/>
        <end position="883"/>
    </location>
</feature>
<dbReference type="Pfam" id="PF00076">
    <property type="entry name" value="RRM_1"/>
    <property type="match status" value="1"/>
</dbReference>
<dbReference type="CDD" id="cd19169">
    <property type="entry name" value="SET_SETD1"/>
    <property type="match status" value="1"/>
</dbReference>
<dbReference type="OrthoDB" id="308383at2759"/>
<feature type="region of interest" description="Disordered" evidence="15">
    <location>
        <begin position="1288"/>
        <end position="1310"/>
    </location>
</feature>
<keyword evidence="20" id="KW-1185">Reference proteome</keyword>
<accession>A0A553NY75</accession>
<comment type="caution">
    <text evidence="19">The sequence shown here is derived from an EMBL/GenBank/DDBJ whole genome shotgun (WGS) entry which is preliminary data.</text>
</comment>
<evidence type="ECO:0000256" key="14">
    <source>
        <dbReference type="PROSITE-ProRule" id="PRU00176"/>
    </source>
</evidence>
<keyword evidence="6" id="KW-0156">Chromatin regulator</keyword>